<keyword evidence="4 6" id="KW-1133">Transmembrane helix</keyword>
<accession>A0AA36CWX4</accession>
<comment type="similarity">
    <text evidence="2">Belongs to the nematode receptor-like protein sre family.</text>
</comment>
<feature type="transmembrane region" description="Helical" evidence="6">
    <location>
        <begin position="182"/>
        <end position="203"/>
    </location>
</feature>
<dbReference type="GO" id="GO:0007606">
    <property type="term" value="P:sensory perception of chemical stimulus"/>
    <property type="evidence" value="ECO:0007669"/>
    <property type="project" value="InterPro"/>
</dbReference>
<feature type="transmembrane region" description="Helical" evidence="6">
    <location>
        <begin position="47"/>
        <end position="72"/>
    </location>
</feature>
<dbReference type="EMBL" id="CATQJA010002647">
    <property type="protein sequence ID" value="CAJ0576868.1"/>
    <property type="molecule type" value="Genomic_DNA"/>
</dbReference>
<comment type="caution">
    <text evidence="7">The sequence shown here is derived from an EMBL/GenBank/DDBJ whole genome shotgun (WGS) entry which is preliminary data.</text>
</comment>
<proteinExistence type="inferred from homology"/>
<keyword evidence="3 6" id="KW-0812">Transmembrane</keyword>
<feature type="transmembrane region" description="Helical" evidence="6">
    <location>
        <begin position="84"/>
        <end position="102"/>
    </location>
</feature>
<name>A0AA36CWX4_9BILA</name>
<evidence type="ECO:0000256" key="6">
    <source>
        <dbReference type="SAM" id="Phobius"/>
    </source>
</evidence>
<organism evidence="7 8">
    <name type="scientific">Mesorhabditis spiculigera</name>
    <dbReference type="NCBI Taxonomy" id="96644"/>
    <lineage>
        <taxon>Eukaryota</taxon>
        <taxon>Metazoa</taxon>
        <taxon>Ecdysozoa</taxon>
        <taxon>Nematoda</taxon>
        <taxon>Chromadorea</taxon>
        <taxon>Rhabditida</taxon>
        <taxon>Rhabditina</taxon>
        <taxon>Rhabditomorpha</taxon>
        <taxon>Rhabditoidea</taxon>
        <taxon>Rhabditidae</taxon>
        <taxon>Mesorhabditinae</taxon>
        <taxon>Mesorhabditis</taxon>
    </lineage>
</organism>
<comment type="subcellular location">
    <subcellularLocation>
        <location evidence="1">Membrane</location>
        <topology evidence="1">Multi-pass membrane protein</topology>
    </subcellularLocation>
</comment>
<reference evidence="7" key="1">
    <citation type="submission" date="2023-06" db="EMBL/GenBank/DDBJ databases">
        <authorList>
            <person name="Delattre M."/>
        </authorList>
    </citation>
    <scope>NUCLEOTIDE SEQUENCE</scope>
    <source>
        <strain evidence="7">AF72</strain>
    </source>
</reference>
<feature type="non-terminal residue" evidence="7">
    <location>
        <position position="225"/>
    </location>
</feature>
<feature type="transmembrane region" description="Helical" evidence="6">
    <location>
        <begin position="7"/>
        <end position="27"/>
    </location>
</feature>
<dbReference type="InterPro" id="IPR004151">
    <property type="entry name" value="7TM_GPCR_serpentine_rcpt_Sre"/>
</dbReference>
<gene>
    <name evidence="7" type="ORF">MSPICULIGERA_LOCUS15152</name>
</gene>
<evidence type="ECO:0000256" key="3">
    <source>
        <dbReference type="ARBA" id="ARBA00022692"/>
    </source>
</evidence>
<evidence type="ECO:0000256" key="4">
    <source>
        <dbReference type="ARBA" id="ARBA00022989"/>
    </source>
</evidence>
<evidence type="ECO:0000256" key="2">
    <source>
        <dbReference type="ARBA" id="ARBA00006803"/>
    </source>
</evidence>
<keyword evidence="8" id="KW-1185">Reference proteome</keyword>
<evidence type="ECO:0000256" key="5">
    <source>
        <dbReference type="ARBA" id="ARBA00023136"/>
    </source>
</evidence>
<dbReference type="Pfam" id="PF03125">
    <property type="entry name" value="Sre"/>
    <property type="match status" value="1"/>
</dbReference>
<dbReference type="AlphaFoldDB" id="A0AA36CWX4"/>
<sequence>MQNWVGIAISAHVAIYSVTMTFIYIFANRNVRTLSIKLVKQQIKETCVTTVIEVIFLILTCLAYLPFFYVVCTCPIFHINLRRIIFVTVLHTFLTMVMRFIMMLYEFEVVTRTGVLLIRDVFMFVGVPLCLGGIFGFVLTYRLVARQNSITLSNLEIGSSSYGLSAKYQAAENIKCFKLVRYFLLLSICADFFGASLVMISVLGSKTPTLETLIAGAIFEHWVTV</sequence>
<dbReference type="Proteomes" id="UP001177023">
    <property type="component" value="Unassembled WGS sequence"/>
</dbReference>
<evidence type="ECO:0000256" key="1">
    <source>
        <dbReference type="ARBA" id="ARBA00004141"/>
    </source>
</evidence>
<feature type="transmembrane region" description="Helical" evidence="6">
    <location>
        <begin position="122"/>
        <end position="144"/>
    </location>
</feature>
<protein>
    <submittedName>
        <fullName evidence="7">Uncharacterized protein</fullName>
    </submittedName>
</protein>
<dbReference type="PANTHER" id="PTHR23128">
    <property type="entry name" value="SERPENTINE RECEPTOR, CLASS E (EPSILON)-RELATED"/>
    <property type="match status" value="1"/>
</dbReference>
<evidence type="ECO:0000313" key="8">
    <source>
        <dbReference type="Proteomes" id="UP001177023"/>
    </source>
</evidence>
<dbReference type="PANTHER" id="PTHR23128:SF134">
    <property type="entry name" value="F-BOX DOMAIN-CONTAINING PROTEIN-RELATED"/>
    <property type="match status" value="1"/>
</dbReference>
<keyword evidence="5 6" id="KW-0472">Membrane</keyword>
<evidence type="ECO:0000313" key="7">
    <source>
        <dbReference type="EMBL" id="CAJ0576868.1"/>
    </source>
</evidence>
<dbReference type="GO" id="GO:0016020">
    <property type="term" value="C:membrane"/>
    <property type="evidence" value="ECO:0007669"/>
    <property type="project" value="UniProtKB-SubCell"/>
</dbReference>